<dbReference type="PROSITE" id="PS50297">
    <property type="entry name" value="ANK_REP_REGION"/>
    <property type="match status" value="3"/>
</dbReference>
<gene>
    <name evidence="4" type="ORF">BJX67DRAFT_32940</name>
</gene>
<name>A0ABR4LXA4_9EURO</name>
<dbReference type="InterPro" id="IPR002110">
    <property type="entry name" value="Ankyrin_rpt"/>
</dbReference>
<dbReference type="Gene3D" id="1.25.40.20">
    <property type="entry name" value="Ankyrin repeat-containing domain"/>
    <property type="match status" value="4"/>
</dbReference>
<dbReference type="SUPFAM" id="SSF48403">
    <property type="entry name" value="Ankyrin repeat"/>
    <property type="match status" value="2"/>
</dbReference>
<feature type="repeat" description="ANK" evidence="3">
    <location>
        <begin position="407"/>
        <end position="440"/>
    </location>
</feature>
<accession>A0ABR4LXA4</accession>
<comment type="caution">
    <text evidence="4">The sequence shown here is derived from an EMBL/GenBank/DDBJ whole genome shotgun (WGS) entry which is preliminary data.</text>
</comment>
<keyword evidence="1" id="KW-0677">Repeat</keyword>
<dbReference type="Pfam" id="PF12796">
    <property type="entry name" value="Ank_2"/>
    <property type="match status" value="3"/>
</dbReference>
<dbReference type="SMART" id="SM00248">
    <property type="entry name" value="ANK"/>
    <property type="match status" value="12"/>
</dbReference>
<evidence type="ECO:0000256" key="2">
    <source>
        <dbReference type="ARBA" id="ARBA00023043"/>
    </source>
</evidence>
<evidence type="ECO:0000256" key="3">
    <source>
        <dbReference type="PROSITE-ProRule" id="PRU00023"/>
    </source>
</evidence>
<dbReference type="EMBL" id="JBFXLQ010000011">
    <property type="protein sequence ID" value="KAL2869145.1"/>
    <property type="molecule type" value="Genomic_DNA"/>
</dbReference>
<evidence type="ECO:0000313" key="5">
    <source>
        <dbReference type="Proteomes" id="UP001610432"/>
    </source>
</evidence>
<evidence type="ECO:0000313" key="4">
    <source>
        <dbReference type="EMBL" id="KAL2869145.1"/>
    </source>
</evidence>
<proteinExistence type="predicted"/>
<feature type="repeat" description="ANK" evidence="3">
    <location>
        <begin position="269"/>
        <end position="301"/>
    </location>
</feature>
<keyword evidence="2 3" id="KW-0040">ANK repeat</keyword>
<keyword evidence="5" id="KW-1185">Reference proteome</keyword>
<evidence type="ECO:0000256" key="1">
    <source>
        <dbReference type="ARBA" id="ARBA00022737"/>
    </source>
</evidence>
<protein>
    <submittedName>
        <fullName evidence="4">Ankyrin repeat-containing domain protein</fullName>
    </submittedName>
</protein>
<dbReference type="RefSeq" id="XP_070888124.1">
    <property type="nucleotide sequence ID" value="XM_071027480.1"/>
</dbReference>
<reference evidence="4 5" key="1">
    <citation type="submission" date="2024-07" db="EMBL/GenBank/DDBJ databases">
        <title>Section-level genome sequencing and comparative genomics of Aspergillus sections Usti and Cavernicolus.</title>
        <authorList>
            <consortium name="Lawrence Berkeley National Laboratory"/>
            <person name="Nybo J.L."/>
            <person name="Vesth T.C."/>
            <person name="Theobald S."/>
            <person name="Frisvad J.C."/>
            <person name="Larsen T.O."/>
            <person name="Kjaerboelling I."/>
            <person name="Rothschild-Mancinelli K."/>
            <person name="Lyhne E.K."/>
            <person name="Kogle M.E."/>
            <person name="Barry K."/>
            <person name="Clum A."/>
            <person name="Na H."/>
            <person name="Ledsgaard L."/>
            <person name="Lin J."/>
            <person name="Lipzen A."/>
            <person name="Kuo A."/>
            <person name="Riley R."/>
            <person name="Mondo S."/>
            <person name="Labutti K."/>
            <person name="Haridas S."/>
            <person name="Pangalinan J."/>
            <person name="Salamov A.A."/>
            <person name="Simmons B.A."/>
            <person name="Magnuson J.K."/>
            <person name="Chen J."/>
            <person name="Drula E."/>
            <person name="Henrissat B."/>
            <person name="Wiebenga A."/>
            <person name="Lubbers R.J."/>
            <person name="Gomes A.C."/>
            <person name="Macurrencykelacurrency M.R."/>
            <person name="Stajich J."/>
            <person name="Grigoriev I.V."/>
            <person name="Mortensen U.H."/>
            <person name="De Vries R.P."/>
            <person name="Baker S.E."/>
            <person name="Andersen M.R."/>
        </authorList>
    </citation>
    <scope>NUCLEOTIDE SEQUENCE [LARGE SCALE GENOMIC DNA]</scope>
    <source>
        <strain evidence="4 5">CBS 449.75</strain>
    </source>
</reference>
<dbReference type="Proteomes" id="UP001610432">
    <property type="component" value="Unassembled WGS sequence"/>
</dbReference>
<organism evidence="4 5">
    <name type="scientific">Aspergillus lucknowensis</name>
    <dbReference type="NCBI Taxonomy" id="176173"/>
    <lineage>
        <taxon>Eukaryota</taxon>
        <taxon>Fungi</taxon>
        <taxon>Dikarya</taxon>
        <taxon>Ascomycota</taxon>
        <taxon>Pezizomycotina</taxon>
        <taxon>Eurotiomycetes</taxon>
        <taxon>Eurotiomycetidae</taxon>
        <taxon>Eurotiales</taxon>
        <taxon>Aspergillaceae</taxon>
        <taxon>Aspergillus</taxon>
        <taxon>Aspergillus subgen. Nidulantes</taxon>
    </lineage>
</organism>
<feature type="repeat" description="ANK" evidence="3">
    <location>
        <begin position="236"/>
        <end position="268"/>
    </location>
</feature>
<dbReference type="Pfam" id="PF13637">
    <property type="entry name" value="Ank_4"/>
    <property type="match status" value="1"/>
</dbReference>
<dbReference type="PANTHER" id="PTHR24198">
    <property type="entry name" value="ANKYRIN REPEAT AND PROTEIN KINASE DOMAIN-CONTAINING PROTEIN"/>
    <property type="match status" value="1"/>
</dbReference>
<dbReference type="PANTHER" id="PTHR24198:SF165">
    <property type="entry name" value="ANKYRIN REPEAT-CONTAINING PROTEIN-RELATED"/>
    <property type="match status" value="1"/>
</dbReference>
<dbReference type="GeneID" id="98142552"/>
<dbReference type="InterPro" id="IPR036770">
    <property type="entry name" value="Ankyrin_rpt-contain_sf"/>
</dbReference>
<dbReference type="PROSITE" id="PS50088">
    <property type="entry name" value="ANK_REPEAT"/>
    <property type="match status" value="3"/>
</dbReference>
<sequence length="642" mass="69634">MKITSLPLELVRDILDRIAPDSWQWDVSRVEIRWFLALRLISPSFDVAVIDWFLAAMKARHNFSELPLVRYLVTPSCVQMCQRLLARQVDRDGASNETPLIDFIMRSTDAAVDLLGRHYSDLSLLRRIYLTGTISTVVGFAGVYAPLVQLSGRDEPEEGDEFNPADSLHISLAVAACLGRIDDMRRLVEVGADINFDKDVGWVGCAFQAAAIGGQLDALQFLREHGVDPDTKGLGAAETALHYAATGGHDAVVEFLLGLGVDPDPQNKHDESPLLFAAAAGHAGITRMLLQCNADVNREDSTGKAPLMYAVRRRHHQVVEALLAREDINTECIDPAELNATPLAMAAALGDEFIANLLFRHSGVNLHAHDDMNHAILKHAVAGGNEAIVRAALAIPGIDVNARGQEDGSTPLHWAVQGGDASLVRLLLEQDGINVNVQSRSGATPLMNAASSQNLDVIKALLGHRDLNVNFVPAEADWDQTSVLGLVANVGFVETAKILLEHPDINAELPDRWGRSPLSRAAIYDQPAIIELLLARDDVDVNRVDDFGYTALMHAANYESMLALTALLGHPGIQVGLKNHNNSTALMLAAENGDFEAVDALLGSNIGHTAEMIRHSMTAAGRNGHKELGLYLKGRLESLRLE</sequence>